<protein>
    <submittedName>
        <fullName evidence="1">Uncharacterized protein</fullName>
    </submittedName>
</protein>
<evidence type="ECO:0000313" key="2">
    <source>
        <dbReference type="Proteomes" id="UP000177791"/>
    </source>
</evidence>
<evidence type="ECO:0000313" key="1">
    <source>
        <dbReference type="EMBL" id="OGX83664.1"/>
    </source>
</evidence>
<organism evidence="1 2">
    <name type="scientific">Hymenobacter glacialis</name>
    <dbReference type="NCBI Taxonomy" id="1908236"/>
    <lineage>
        <taxon>Bacteria</taxon>
        <taxon>Pseudomonadati</taxon>
        <taxon>Bacteroidota</taxon>
        <taxon>Cytophagia</taxon>
        <taxon>Cytophagales</taxon>
        <taxon>Hymenobacteraceae</taxon>
        <taxon>Hymenobacter</taxon>
    </lineage>
</organism>
<dbReference type="Proteomes" id="UP000177791">
    <property type="component" value="Unassembled WGS sequence"/>
</dbReference>
<accession>A0A1G1SYG6</accession>
<sequence>MGAHTRPQGALGLAQVGGDVVFVLLEGHGKLGVAEEYGGQLQAQQQRRRVYPVAAAGPAGHVRRLKQGLAQRFLETQQRPVVVNLHV</sequence>
<reference evidence="1 2" key="1">
    <citation type="submission" date="2016-08" db="EMBL/GenBank/DDBJ databases">
        <title>Hymenobacter coccineus sp. nov., Hymenobacter lapidarius sp. nov. and Hymenobacter glacialis sp. nov., isolated from Antarctic soil.</title>
        <authorList>
            <person name="Sedlacek I."/>
            <person name="Kralova S."/>
            <person name="Kyrova K."/>
            <person name="Maslanova I."/>
            <person name="Stankova E."/>
            <person name="Vrbovska V."/>
            <person name="Nemec M."/>
            <person name="Bartak M."/>
            <person name="Svec P."/>
            <person name="Busse H.-J."/>
            <person name="Pantucek R."/>
        </authorList>
    </citation>
    <scope>NUCLEOTIDE SEQUENCE [LARGE SCALE GENOMIC DNA]</scope>
    <source>
        <strain evidence="1 2">CCM 8648</strain>
    </source>
</reference>
<dbReference type="EMBL" id="MDZC01000081">
    <property type="protein sequence ID" value="OGX83664.1"/>
    <property type="molecule type" value="Genomic_DNA"/>
</dbReference>
<gene>
    <name evidence="1" type="ORF">BEN48_16860</name>
</gene>
<keyword evidence="2" id="KW-1185">Reference proteome</keyword>
<dbReference type="AlphaFoldDB" id="A0A1G1SYG6"/>
<comment type="caution">
    <text evidence="1">The sequence shown here is derived from an EMBL/GenBank/DDBJ whole genome shotgun (WGS) entry which is preliminary data.</text>
</comment>
<name>A0A1G1SYG6_9BACT</name>
<proteinExistence type="predicted"/>
<dbReference type="STRING" id="1908236.BEN48_16860"/>